<dbReference type="AlphaFoldDB" id="A0AAD7WV98"/>
<dbReference type="PANTHER" id="PTHR10035:SF2">
    <property type="entry name" value="T-CELL SURFACE GLYCOPROTEIN CD3 ZETA CHAIN"/>
    <property type="match status" value="1"/>
</dbReference>
<evidence type="ECO:0000256" key="3">
    <source>
        <dbReference type="ARBA" id="ARBA00020448"/>
    </source>
</evidence>
<evidence type="ECO:0000256" key="1">
    <source>
        <dbReference type="ARBA" id="ARBA00004251"/>
    </source>
</evidence>
<keyword evidence="10 17" id="KW-1133">Transmembrane helix</keyword>
<evidence type="ECO:0000256" key="6">
    <source>
        <dbReference type="ARBA" id="ARBA00022692"/>
    </source>
</evidence>
<evidence type="ECO:0000256" key="16">
    <source>
        <dbReference type="SAM" id="MobiDB-lite"/>
    </source>
</evidence>
<reference evidence="19" key="1">
    <citation type="journal article" date="2023" name="Science">
        <title>Genome structures resolve the early diversification of teleost fishes.</title>
        <authorList>
            <person name="Parey E."/>
            <person name="Louis A."/>
            <person name="Montfort J."/>
            <person name="Bouchez O."/>
            <person name="Roques C."/>
            <person name="Iampietro C."/>
            <person name="Lluch J."/>
            <person name="Castinel A."/>
            <person name="Donnadieu C."/>
            <person name="Desvignes T."/>
            <person name="Floi Bucao C."/>
            <person name="Jouanno E."/>
            <person name="Wen M."/>
            <person name="Mejri S."/>
            <person name="Dirks R."/>
            <person name="Jansen H."/>
            <person name="Henkel C."/>
            <person name="Chen W.J."/>
            <person name="Zahm M."/>
            <person name="Cabau C."/>
            <person name="Klopp C."/>
            <person name="Thompson A.W."/>
            <person name="Robinson-Rechavi M."/>
            <person name="Braasch I."/>
            <person name="Lecointre G."/>
            <person name="Bobe J."/>
            <person name="Postlethwait J.H."/>
            <person name="Berthelot C."/>
            <person name="Roest Crollius H."/>
            <person name="Guiguen Y."/>
        </authorList>
    </citation>
    <scope>NUCLEOTIDE SEQUENCE</scope>
    <source>
        <strain evidence="19">NC1722</strain>
    </source>
</reference>
<feature type="signal peptide" evidence="18">
    <location>
        <begin position="1"/>
        <end position="21"/>
    </location>
</feature>
<feature type="transmembrane region" description="Helical" evidence="17">
    <location>
        <begin position="31"/>
        <end position="50"/>
    </location>
</feature>
<dbReference type="GO" id="GO:0007166">
    <property type="term" value="P:cell surface receptor signaling pathway"/>
    <property type="evidence" value="ECO:0007669"/>
    <property type="project" value="InterPro"/>
</dbReference>
<proteinExistence type="inferred from homology"/>
<evidence type="ECO:0000256" key="5">
    <source>
        <dbReference type="ARBA" id="ARBA00022553"/>
    </source>
</evidence>
<evidence type="ECO:0000313" key="20">
    <source>
        <dbReference type="Proteomes" id="UP001221898"/>
    </source>
</evidence>
<evidence type="ECO:0000256" key="18">
    <source>
        <dbReference type="SAM" id="SignalP"/>
    </source>
</evidence>
<keyword evidence="5" id="KW-0597">Phosphoprotein</keyword>
<name>A0AAD7WV98_9TELE</name>
<dbReference type="PROSITE" id="PS51055">
    <property type="entry name" value="ITAM_1"/>
    <property type="match status" value="1"/>
</dbReference>
<evidence type="ECO:0000256" key="4">
    <source>
        <dbReference type="ARBA" id="ARBA00022475"/>
    </source>
</evidence>
<feature type="compositionally biased region" description="Low complexity" evidence="16">
    <location>
        <begin position="87"/>
        <end position="96"/>
    </location>
</feature>
<dbReference type="Proteomes" id="UP001221898">
    <property type="component" value="Unassembled WGS sequence"/>
</dbReference>
<evidence type="ECO:0000256" key="11">
    <source>
        <dbReference type="ARBA" id="ARBA00023130"/>
    </source>
</evidence>
<dbReference type="InterPro" id="IPR003110">
    <property type="entry name" value="Phos_immunorcpt_sig_ITAM"/>
</dbReference>
<evidence type="ECO:0000256" key="13">
    <source>
        <dbReference type="ARBA" id="ARBA00023170"/>
    </source>
</evidence>
<evidence type="ECO:0000256" key="8">
    <source>
        <dbReference type="ARBA" id="ARBA00022737"/>
    </source>
</evidence>
<feature type="chain" id="PRO_5041969598" description="T-cell surface glycoprotein CD3 zeta chain" evidence="18">
    <location>
        <begin position="22"/>
        <end position="159"/>
    </location>
</feature>
<dbReference type="GO" id="GO:0002250">
    <property type="term" value="P:adaptive immune response"/>
    <property type="evidence" value="ECO:0007669"/>
    <property type="project" value="UniProtKB-KW"/>
</dbReference>
<gene>
    <name evidence="19" type="ORF">AAFF_G00194210</name>
</gene>
<evidence type="ECO:0000256" key="17">
    <source>
        <dbReference type="SAM" id="Phobius"/>
    </source>
</evidence>
<protein>
    <recommendedName>
        <fullName evidence="3">T-cell surface glycoprotein CD3 zeta chain</fullName>
    </recommendedName>
    <alternativeName>
        <fullName evidence="14">T-cell receptor T3 zeta chain</fullName>
    </alternativeName>
</protein>
<evidence type="ECO:0000256" key="15">
    <source>
        <dbReference type="ARBA" id="ARBA00045360"/>
    </source>
</evidence>
<evidence type="ECO:0000256" key="9">
    <source>
        <dbReference type="ARBA" id="ARBA00022859"/>
    </source>
</evidence>
<keyword evidence="7 18" id="KW-0732">Signal</keyword>
<dbReference type="InterPro" id="IPR024128">
    <property type="entry name" value="T-cell_CD3_zeta"/>
</dbReference>
<feature type="region of interest" description="Disordered" evidence="16">
    <location>
        <begin position="80"/>
        <end position="108"/>
    </location>
</feature>
<keyword evidence="6 17" id="KW-0812">Transmembrane</keyword>
<comment type="subcellular location">
    <subcellularLocation>
        <location evidence="1">Cell membrane</location>
        <topology evidence="1">Single-pass type I membrane protein</topology>
    </subcellularLocation>
</comment>
<dbReference type="Pfam" id="PF02189">
    <property type="entry name" value="ITAM"/>
    <property type="match status" value="1"/>
</dbReference>
<evidence type="ECO:0000256" key="10">
    <source>
        <dbReference type="ARBA" id="ARBA00022989"/>
    </source>
</evidence>
<comment type="caution">
    <text evidence="19">The sequence shown here is derived from an EMBL/GenBank/DDBJ whole genome shotgun (WGS) entry which is preliminary data.</text>
</comment>
<keyword evidence="12 17" id="KW-0472">Membrane</keyword>
<dbReference type="GO" id="GO:0004888">
    <property type="term" value="F:transmembrane signaling receptor activity"/>
    <property type="evidence" value="ECO:0007669"/>
    <property type="project" value="InterPro"/>
</dbReference>
<keyword evidence="4" id="KW-1003">Cell membrane</keyword>
<accession>A0AAD7WV98</accession>
<comment type="function">
    <text evidence="15">Part of the TCR-CD3 complex present on T-lymphocyte cell surface that plays an essential role in adaptive immune response. When antigen presenting cells (APCs) activate T-cell receptor (TCR), TCR-mediated signals are transmitted across the cell membrane by the CD3 chains CD3D, CD3E, CD3G and CD3Z. All CD3 chains contain immunoreceptor tyrosine-based activation motifs (ITAMs) in their cytoplasmic domain. Upon TCR engagement, these motifs become phosphorylated by Src family protein tyrosine kinases LCK and FYN, resulting in the activation of downstream signaling pathways. CD3Z ITAMs phosphorylation creates multiple docking sites for the protein kinase ZAP70 leading to ZAP70 phosphorylation and its conversion into a catalytically active enzyme. Plays an important role in intrathymic T-cell differentiation. Additionally, participates in the activity-dependent synapse formation of retinal ganglion cells (RGCs) in both the retina and dorsal lateral geniculate nucleus (dLGN).</text>
</comment>
<sequence length="159" mass="17917">MNLRRTGVLVFLAVGVPTAEAGRGLNDPMLCYILDGVLLVYSLIVTGLYFREKFFKPKANSKDDNIYSGLSQPAQEYEDLRHRNDAEGGATATATRGNRREAGNETYTALKKVTEDDYKEIAVKKERRRNKPEQVYEGLKTATKDTYDSLQMQPLPPPR</sequence>
<keyword evidence="9" id="KW-0391">Immunity</keyword>
<evidence type="ECO:0000256" key="14">
    <source>
        <dbReference type="ARBA" id="ARBA00030941"/>
    </source>
</evidence>
<keyword evidence="13" id="KW-0675">Receptor</keyword>
<feature type="region of interest" description="Disordered" evidence="16">
    <location>
        <begin position="124"/>
        <end position="159"/>
    </location>
</feature>
<dbReference type="Pfam" id="PF11628">
    <property type="entry name" value="TCR_zetazeta"/>
    <property type="match status" value="1"/>
</dbReference>
<dbReference type="EMBL" id="JAINUG010000026">
    <property type="protein sequence ID" value="KAJ8410517.1"/>
    <property type="molecule type" value="Genomic_DNA"/>
</dbReference>
<evidence type="ECO:0000256" key="7">
    <source>
        <dbReference type="ARBA" id="ARBA00022729"/>
    </source>
</evidence>
<keyword evidence="8" id="KW-0677">Repeat</keyword>
<evidence type="ECO:0000256" key="2">
    <source>
        <dbReference type="ARBA" id="ARBA00007280"/>
    </source>
</evidence>
<comment type="similarity">
    <text evidence="2">Belongs to the CD3Z/FCER1G family.</text>
</comment>
<keyword evidence="11" id="KW-1064">Adaptive immunity</keyword>
<evidence type="ECO:0000313" key="19">
    <source>
        <dbReference type="EMBL" id="KAJ8410517.1"/>
    </source>
</evidence>
<dbReference type="SMART" id="SM00077">
    <property type="entry name" value="ITAM"/>
    <property type="match status" value="3"/>
</dbReference>
<dbReference type="InterPro" id="IPR021663">
    <property type="entry name" value="CD3_zeta/IgE_Fc_rcpt_gamma"/>
</dbReference>
<keyword evidence="20" id="KW-1185">Reference proteome</keyword>
<evidence type="ECO:0000256" key="12">
    <source>
        <dbReference type="ARBA" id="ARBA00023136"/>
    </source>
</evidence>
<dbReference type="PANTHER" id="PTHR10035">
    <property type="entry name" value="T-CELL SURFACE GLYCOPROTEIN CD3 ZETA CHAIN"/>
    <property type="match status" value="1"/>
</dbReference>
<dbReference type="GO" id="GO:0098797">
    <property type="term" value="C:plasma membrane protein complex"/>
    <property type="evidence" value="ECO:0007669"/>
    <property type="project" value="UniProtKB-ARBA"/>
</dbReference>
<organism evidence="19 20">
    <name type="scientific">Aldrovandia affinis</name>
    <dbReference type="NCBI Taxonomy" id="143900"/>
    <lineage>
        <taxon>Eukaryota</taxon>
        <taxon>Metazoa</taxon>
        <taxon>Chordata</taxon>
        <taxon>Craniata</taxon>
        <taxon>Vertebrata</taxon>
        <taxon>Euteleostomi</taxon>
        <taxon>Actinopterygii</taxon>
        <taxon>Neopterygii</taxon>
        <taxon>Teleostei</taxon>
        <taxon>Notacanthiformes</taxon>
        <taxon>Halosauridae</taxon>
        <taxon>Aldrovandia</taxon>
    </lineage>
</organism>